<protein>
    <submittedName>
        <fullName evidence="1">Transcription factor</fullName>
    </submittedName>
</protein>
<evidence type="ECO:0000313" key="1">
    <source>
        <dbReference type="EMBL" id="KAL0935336.1"/>
    </source>
</evidence>
<sequence>MEHPRPVLPSQRYSPSPVYSYDSRRCTPTGRQPLRESTGNAQPGSHLGSLASSCRNSPLGLFSPSLTNIPTPPVVPSQAGTTYRSSNSLRRPDALHLARRGRHDINPIYYAPEFRPYRDKQDQKDPNEKQIWPRVLEDAFLDSLLIIPHMGRKKYSMQGKQFGRNMLISEYLWIAYCCSLQPGQKAEERKRKQVSSHIQVVKKMFEKHRCYHFFFVKDPDKSEARLKDNLEMASFKDNPVLIALSEGRLPDVRPNYEYFAQILAMDNLVVMRPKTCWIFVASSNVRMEENGDAYDQNGKLLDHDYYPHLEKNLHKEDNYSRGLNGSVLLHEYNRELAQKESAAVTELSQEWEAKFTPLHKSLEYAISETKWLDILEMTVTLEIHPRSQFPAGSELNGFVELNIAQPTLQNHRWKCITKLARPEELRRGDSDPPVVEQTSEVGVQYTHRPGCQDNKFDCDCRSRPKQDVRVPFPAAEWASILSICAGYLDPGESKSKIEDDDEKAKAAEEAAFEAERTTAELIQQVGMFQELWSVPPDNNNTDRRVWVRRGIILWKFRTIHAFDDKWNPIFEKPAQQKGKRPADEEGDEHNGSSRRGNRPKRVYNPPGTTWRFLTALDPVSQAHQQNVCVNPTTASGPSRELLMAPTPPYSHHIAAVMNDNLNSAWESVTMPGQLPSLASTGTLGLMDSFSHGLATPPPTASIHSSYASSYDGSHELANGSHHQLDFLSGACTTSMGSQSTLVTDMGPAPADPFLSATAGIQVSNGVNVGVYDDADCEGIPEWDTATSSFQSLHQWNGWNEASDSKTQQWHNENQRSTAANANLWTEGNKDQQTWNQQPWAQAVSAVAAVAGSDGRTGWSPVDQQRGLPSLDQISPLKSLTGRKRARSNSLDMENRENFPATAIQKLVHHRAPAAVLDESSHGHRSWD</sequence>
<name>A0ACC3YTW6_COLTU</name>
<comment type="caution">
    <text evidence="1">The sequence shown here is derived from an EMBL/GenBank/DDBJ whole genome shotgun (WGS) entry which is preliminary data.</text>
</comment>
<organism evidence="1 2">
    <name type="scientific">Colletotrichum truncatum</name>
    <name type="common">Anthracnose fungus</name>
    <name type="synonym">Colletotrichum capsici</name>
    <dbReference type="NCBI Taxonomy" id="5467"/>
    <lineage>
        <taxon>Eukaryota</taxon>
        <taxon>Fungi</taxon>
        <taxon>Dikarya</taxon>
        <taxon>Ascomycota</taxon>
        <taxon>Pezizomycotina</taxon>
        <taxon>Sordariomycetes</taxon>
        <taxon>Hypocreomycetidae</taxon>
        <taxon>Glomerellales</taxon>
        <taxon>Glomerellaceae</taxon>
        <taxon>Colletotrichum</taxon>
        <taxon>Colletotrichum truncatum species complex</taxon>
    </lineage>
</organism>
<keyword evidence="2" id="KW-1185">Reference proteome</keyword>
<reference evidence="1 2" key="1">
    <citation type="journal article" date="2020" name="Phytopathology">
        <title>Genome Sequence Resources of Colletotrichum truncatum, C. plurivorum, C. musicola, and C. sojae: Four Species Pathogenic to Soybean (Glycine max).</title>
        <authorList>
            <person name="Rogerio F."/>
            <person name="Boufleur T.R."/>
            <person name="Ciampi-Guillardi M."/>
            <person name="Sukno S.A."/>
            <person name="Thon M.R."/>
            <person name="Massola Junior N.S."/>
            <person name="Baroncelli R."/>
        </authorList>
    </citation>
    <scope>NUCLEOTIDE SEQUENCE [LARGE SCALE GENOMIC DNA]</scope>
    <source>
        <strain evidence="1 2">CMES1059</strain>
    </source>
</reference>
<gene>
    <name evidence="1" type="ORF">CTRU02_209927</name>
</gene>
<proteinExistence type="predicted"/>
<dbReference type="EMBL" id="VUJX02000006">
    <property type="protein sequence ID" value="KAL0935336.1"/>
    <property type="molecule type" value="Genomic_DNA"/>
</dbReference>
<dbReference type="Proteomes" id="UP000805649">
    <property type="component" value="Unassembled WGS sequence"/>
</dbReference>
<evidence type="ECO:0000313" key="2">
    <source>
        <dbReference type="Proteomes" id="UP000805649"/>
    </source>
</evidence>
<accession>A0ACC3YTW6</accession>